<feature type="region of interest" description="Disordered" evidence="1">
    <location>
        <begin position="48"/>
        <end position="67"/>
    </location>
</feature>
<dbReference type="EMBL" id="BMGD01000003">
    <property type="protein sequence ID" value="GGB63203.1"/>
    <property type="molecule type" value="Genomic_DNA"/>
</dbReference>
<dbReference type="SUPFAM" id="SSF46785">
    <property type="entry name" value="Winged helix' DNA-binding domain"/>
    <property type="match status" value="1"/>
</dbReference>
<feature type="compositionally biased region" description="Gly residues" evidence="1">
    <location>
        <begin position="10"/>
        <end position="19"/>
    </location>
</feature>
<feature type="domain" description="Transcription regulator PadR N-terminal" evidence="2">
    <location>
        <begin position="79"/>
        <end position="149"/>
    </location>
</feature>
<reference evidence="4" key="1">
    <citation type="journal article" date="2019" name="Int. J. Syst. Evol. Microbiol.">
        <title>The Global Catalogue of Microorganisms (GCM) 10K type strain sequencing project: providing services to taxonomists for standard genome sequencing and annotation.</title>
        <authorList>
            <consortium name="The Broad Institute Genomics Platform"/>
            <consortium name="The Broad Institute Genome Sequencing Center for Infectious Disease"/>
            <person name="Wu L."/>
            <person name="Ma J."/>
        </authorList>
    </citation>
    <scope>NUCLEOTIDE SEQUENCE [LARGE SCALE GENOMIC DNA]</scope>
    <source>
        <strain evidence="4">CGMCC 1.12851</strain>
    </source>
</reference>
<proteinExistence type="predicted"/>
<gene>
    <name evidence="3" type="ORF">GCM10010833_17740</name>
</gene>
<feature type="compositionally biased region" description="Gly residues" evidence="1">
    <location>
        <begin position="49"/>
        <end position="62"/>
    </location>
</feature>
<dbReference type="InterPro" id="IPR036388">
    <property type="entry name" value="WH-like_DNA-bd_sf"/>
</dbReference>
<dbReference type="PANTHER" id="PTHR43252:SF7">
    <property type="entry name" value="TRANSCRIPTIONAL REGULATOR YQJI"/>
    <property type="match status" value="1"/>
</dbReference>
<comment type="caution">
    <text evidence="3">The sequence shown here is derived from an EMBL/GenBank/DDBJ whole genome shotgun (WGS) entry which is preliminary data.</text>
</comment>
<protein>
    <recommendedName>
        <fullName evidence="2">Transcription regulator PadR N-terminal domain-containing protein</fullName>
    </recommendedName>
</protein>
<feature type="region of interest" description="Disordered" evidence="1">
    <location>
        <begin position="1"/>
        <end position="23"/>
    </location>
</feature>
<evidence type="ECO:0000313" key="3">
    <source>
        <dbReference type="EMBL" id="GGB63203.1"/>
    </source>
</evidence>
<keyword evidence="4" id="KW-1185">Reference proteome</keyword>
<evidence type="ECO:0000259" key="2">
    <source>
        <dbReference type="Pfam" id="PF03551"/>
    </source>
</evidence>
<evidence type="ECO:0000256" key="1">
    <source>
        <dbReference type="SAM" id="MobiDB-lite"/>
    </source>
</evidence>
<organism evidence="3 4">
    <name type="scientific">Blastomonas aquatica</name>
    <dbReference type="NCBI Taxonomy" id="1510276"/>
    <lineage>
        <taxon>Bacteria</taxon>
        <taxon>Pseudomonadati</taxon>
        <taxon>Pseudomonadota</taxon>
        <taxon>Alphaproteobacteria</taxon>
        <taxon>Sphingomonadales</taxon>
        <taxon>Sphingomonadaceae</taxon>
        <taxon>Blastomonas</taxon>
    </lineage>
</organism>
<dbReference type="RefSeq" id="WP_229736922.1">
    <property type="nucleotide sequence ID" value="NZ_BMGD01000003.1"/>
</dbReference>
<name>A0ABQ1JD30_9SPHN</name>
<evidence type="ECO:0000313" key="4">
    <source>
        <dbReference type="Proteomes" id="UP000614261"/>
    </source>
</evidence>
<sequence>MSMRFKMGSGPRGGRGGEGNPFIAMSFGRGGGRGWGGDWDFGNWSFDGNGRGGRGGGGGGRGGRGRRRMFDSGELRVVLLALIEKEPRHGYDLIKAIEDMTGGEYAPSPGVVYPTLSLLEDSGLIASVETDGARKAFRITDAGVAELAEKRDEADALLSRLSDAGEEREQRAGGPQIGRAVANLMAAMAHRLASGETDAEFKHKVAEILDEAAQKIERL</sequence>
<dbReference type="Pfam" id="PF03551">
    <property type="entry name" value="PadR"/>
    <property type="match status" value="1"/>
</dbReference>
<dbReference type="InterPro" id="IPR036390">
    <property type="entry name" value="WH_DNA-bd_sf"/>
</dbReference>
<dbReference type="PANTHER" id="PTHR43252">
    <property type="entry name" value="TRANSCRIPTIONAL REGULATOR YQJI"/>
    <property type="match status" value="1"/>
</dbReference>
<dbReference type="Proteomes" id="UP000614261">
    <property type="component" value="Unassembled WGS sequence"/>
</dbReference>
<dbReference type="InterPro" id="IPR005149">
    <property type="entry name" value="Tscrpt_reg_PadR_N"/>
</dbReference>
<accession>A0ABQ1JD30</accession>
<dbReference type="Gene3D" id="1.10.10.10">
    <property type="entry name" value="Winged helix-like DNA-binding domain superfamily/Winged helix DNA-binding domain"/>
    <property type="match status" value="1"/>
</dbReference>